<accession>A0A1J5HB47</accession>
<sequence>MTEIPKQTPRDYVLNIMQSKAWYGFNPINHAFNWKTSVDTIAASLDIDPRKTAEVITLAFTPECLSRVTTKNGEQIPLLQAVINMGITPDIWTVGDPIWQKTKFKKSGAFFLYPRSERKNRFHCSKKNKHKALDKIIQGLIEQGKKQIIVVDDKLNNVENLEAKYTAKEQSVIGWYMKLNDPQADATAFYNWLQEQSFNPNEVGLVFDFDGVVADTDGVLFGPATDNLWRLLS</sequence>
<reference evidence="1 2" key="1">
    <citation type="journal article" date="2016" name="Environ. Microbiol.">
        <title>Genomic resolution of a cold subsurface aquifer community provides metabolic insights for novel microbes adapted to high CO concentrations.</title>
        <authorList>
            <person name="Probst A.J."/>
            <person name="Castelle C.J."/>
            <person name="Singh A."/>
            <person name="Brown C.T."/>
            <person name="Anantharaman K."/>
            <person name="Sharon I."/>
            <person name="Hug L.A."/>
            <person name="Burstein D."/>
            <person name="Emerson J.B."/>
            <person name="Thomas B.C."/>
            <person name="Banfield J.F."/>
        </authorList>
    </citation>
    <scope>NUCLEOTIDE SEQUENCE [LARGE SCALE GENOMIC DNA]</scope>
    <source>
        <strain evidence="1">CG2_30_33_16</strain>
    </source>
</reference>
<dbReference type="EMBL" id="MNZM01000113">
    <property type="protein sequence ID" value="OIP82449.1"/>
    <property type="molecule type" value="Genomic_DNA"/>
</dbReference>
<dbReference type="Proteomes" id="UP000183758">
    <property type="component" value="Unassembled WGS sequence"/>
</dbReference>
<evidence type="ECO:0000313" key="1">
    <source>
        <dbReference type="EMBL" id="OIP82449.1"/>
    </source>
</evidence>
<dbReference type="AlphaFoldDB" id="A0A1J5HB47"/>
<name>A0A1J5HB47_9BACT</name>
<gene>
    <name evidence="1" type="ORF">AUK04_04705</name>
</gene>
<dbReference type="Gene3D" id="3.40.50.1000">
    <property type="entry name" value="HAD superfamily/HAD-like"/>
    <property type="match status" value="1"/>
</dbReference>
<dbReference type="InterPro" id="IPR023214">
    <property type="entry name" value="HAD_sf"/>
</dbReference>
<proteinExistence type="predicted"/>
<comment type="caution">
    <text evidence="1">The sequence shown here is derived from an EMBL/GenBank/DDBJ whole genome shotgun (WGS) entry which is preliminary data.</text>
</comment>
<protein>
    <submittedName>
        <fullName evidence="1">Uncharacterized protein</fullName>
    </submittedName>
</protein>
<organism evidence="1 2">
    <name type="scientific">Candidatus Roizmanbacteria bacterium CG2_30_33_16</name>
    <dbReference type="NCBI Taxonomy" id="1805340"/>
    <lineage>
        <taxon>Bacteria</taxon>
        <taxon>Candidatus Roizmaniibacteriota</taxon>
    </lineage>
</organism>
<evidence type="ECO:0000313" key="2">
    <source>
        <dbReference type="Proteomes" id="UP000183758"/>
    </source>
</evidence>